<gene>
    <name evidence="1" type="ORF">O987_16785</name>
</gene>
<accession>A0A076PUM3</accession>
<dbReference type="AlphaFoldDB" id="A0A076PUM3"/>
<dbReference type="InterPro" id="IPR011051">
    <property type="entry name" value="RmlC_Cupin_sf"/>
</dbReference>
<name>A0A076PUM3_COMTE</name>
<organism evidence="1 2">
    <name type="scientific">Comamonas testosteroni TK102</name>
    <dbReference type="NCBI Taxonomy" id="1392005"/>
    <lineage>
        <taxon>Bacteria</taxon>
        <taxon>Pseudomonadati</taxon>
        <taxon>Pseudomonadota</taxon>
        <taxon>Betaproteobacteria</taxon>
        <taxon>Burkholderiales</taxon>
        <taxon>Comamonadaceae</taxon>
        <taxon>Comamonas</taxon>
    </lineage>
</organism>
<dbReference type="RefSeq" id="WP_043373465.1">
    <property type="nucleotide sequence ID" value="NZ_CP006704.1"/>
</dbReference>
<sequence length="110" mass="11816">MALPHAQPGVPVDVLPYGTSLGSQVSTALFKSDTLEVIRLVLTAGKRLPEHEVPGELTMQCMEGRLAVIQGASRQTLSAGQLLFLPAQVRYEIEAELDSSALLTIVLHSH</sequence>
<reference evidence="1 2" key="1">
    <citation type="journal article" date="2014" name="Genome Announc.">
        <title>Complete Genome Sequence of Polychlorinated Biphenyl Degrader Comamonas testosteroni TK102 (NBRC 109938).</title>
        <authorList>
            <person name="Fukuda K."/>
            <person name="Hosoyama A."/>
            <person name="Tsuchikane K."/>
            <person name="Ohji S."/>
            <person name="Yamazoe A."/>
            <person name="Fujita N."/>
            <person name="Shintani M."/>
            <person name="Kimbara K."/>
        </authorList>
    </citation>
    <scope>NUCLEOTIDE SEQUENCE [LARGE SCALE GENOMIC DNA]</scope>
    <source>
        <strain evidence="1">TK102</strain>
    </source>
</reference>
<dbReference type="EMBL" id="CP006704">
    <property type="protein sequence ID" value="AIJ47470.1"/>
    <property type="molecule type" value="Genomic_DNA"/>
</dbReference>
<dbReference type="Gene3D" id="2.60.120.10">
    <property type="entry name" value="Jelly Rolls"/>
    <property type="match status" value="1"/>
</dbReference>
<dbReference type="Proteomes" id="UP000028782">
    <property type="component" value="Chromosome"/>
</dbReference>
<dbReference type="PANTHER" id="PTHR37694">
    <property type="entry name" value="SLR8022 PROTEIN"/>
    <property type="match status" value="1"/>
</dbReference>
<dbReference type="PANTHER" id="PTHR37694:SF1">
    <property type="entry name" value="SLR8022 PROTEIN"/>
    <property type="match status" value="1"/>
</dbReference>
<dbReference type="SUPFAM" id="SSF51182">
    <property type="entry name" value="RmlC-like cupins"/>
    <property type="match status" value="1"/>
</dbReference>
<dbReference type="InterPro" id="IPR014710">
    <property type="entry name" value="RmlC-like_jellyroll"/>
</dbReference>
<evidence type="ECO:0000313" key="1">
    <source>
        <dbReference type="EMBL" id="AIJ47470.1"/>
    </source>
</evidence>
<dbReference type="KEGG" id="ctes:O987_16785"/>
<protein>
    <submittedName>
        <fullName evidence="1">Cupin</fullName>
    </submittedName>
</protein>
<proteinExistence type="predicted"/>
<dbReference type="HOGENOM" id="CLU_143539_0_0_4"/>
<dbReference type="CDD" id="cd02230">
    <property type="entry name" value="cupin_HP0902-like"/>
    <property type="match status" value="1"/>
</dbReference>
<evidence type="ECO:0000313" key="2">
    <source>
        <dbReference type="Proteomes" id="UP000028782"/>
    </source>
</evidence>